<name>A0A5C6ATY8_9BACT</name>
<evidence type="ECO:0008006" key="3">
    <source>
        <dbReference type="Google" id="ProtNLM"/>
    </source>
</evidence>
<gene>
    <name evidence="1" type="ORF">Pla52n_37260</name>
</gene>
<sequence length="561" mass="62165">MILSKDCALRWSRRIVATILLAAFLLGVPGQVGLDAQRLFSQDAKATGAAELPPKTFVGIVVDAQGQPIVNATVLLHDQTAFDTESPADFCVLTNDDGRFEIKIVPDADQQKRLFFSYKIWAFKNGYSLRCVATQYRDEIRMVLPDEESVSFQITHPSIESFDDVVATPYYFDVPNGCYTSDIGTGLSAPIPLTMRRMIAGEVLPSGQGVIRGVTSALLNSVLLESPRLGKQYGPVPGTIKLRETGSLTLSLSTPPEFVPETCQVYVTIDDDFERPGGYRSGVHFKGFLDENHQIQIPTIGSGPATISLTWPDESEWIALTPSKFEISPGENNDLQIGMIRGVEVHGRVFASDTGQPVSRSHIALRSETINCWRTATSDLAGRFSVRMPPGDTRVQLFAMPLTVTHQYPETQTIDVPQQVAKYEMDPILIDPKGSLRGFLIDEQGKRVPGRRIAVLSTRYRHLCGISVTDARGSFLLHLSNHDLEQLKNLLEHRQDGPQTARQNIKLTVLPQDAPTDTFLIRDYIKTSSQESTYKIVSKQPLVLKLLSESQEKPENSPIDR</sequence>
<dbReference type="Gene3D" id="2.60.40.1120">
    <property type="entry name" value="Carboxypeptidase-like, regulatory domain"/>
    <property type="match status" value="1"/>
</dbReference>
<evidence type="ECO:0000313" key="2">
    <source>
        <dbReference type="Proteomes" id="UP000320176"/>
    </source>
</evidence>
<dbReference type="EMBL" id="SJPN01000004">
    <property type="protein sequence ID" value="TWU02669.1"/>
    <property type="molecule type" value="Genomic_DNA"/>
</dbReference>
<dbReference type="AlphaFoldDB" id="A0A5C6ATY8"/>
<organism evidence="1 2">
    <name type="scientific">Stieleria varia</name>
    <dbReference type="NCBI Taxonomy" id="2528005"/>
    <lineage>
        <taxon>Bacteria</taxon>
        <taxon>Pseudomonadati</taxon>
        <taxon>Planctomycetota</taxon>
        <taxon>Planctomycetia</taxon>
        <taxon>Pirellulales</taxon>
        <taxon>Pirellulaceae</taxon>
        <taxon>Stieleria</taxon>
    </lineage>
</organism>
<reference evidence="1 2" key="1">
    <citation type="submission" date="2019-02" db="EMBL/GenBank/DDBJ databases">
        <title>Deep-cultivation of Planctomycetes and their phenomic and genomic characterization uncovers novel biology.</title>
        <authorList>
            <person name="Wiegand S."/>
            <person name="Jogler M."/>
            <person name="Boedeker C."/>
            <person name="Pinto D."/>
            <person name="Vollmers J."/>
            <person name="Rivas-Marin E."/>
            <person name="Kohn T."/>
            <person name="Peeters S.H."/>
            <person name="Heuer A."/>
            <person name="Rast P."/>
            <person name="Oberbeckmann S."/>
            <person name="Bunk B."/>
            <person name="Jeske O."/>
            <person name="Meyerdierks A."/>
            <person name="Storesund J.E."/>
            <person name="Kallscheuer N."/>
            <person name="Luecker S."/>
            <person name="Lage O.M."/>
            <person name="Pohl T."/>
            <person name="Merkel B.J."/>
            <person name="Hornburger P."/>
            <person name="Mueller R.-W."/>
            <person name="Bruemmer F."/>
            <person name="Labrenz M."/>
            <person name="Spormann A.M."/>
            <person name="Op Den Camp H."/>
            <person name="Overmann J."/>
            <person name="Amann R."/>
            <person name="Jetten M.S.M."/>
            <person name="Mascher T."/>
            <person name="Medema M.H."/>
            <person name="Devos D.P."/>
            <person name="Kaster A.-K."/>
            <person name="Ovreas L."/>
            <person name="Rohde M."/>
            <person name="Galperin M.Y."/>
            <person name="Jogler C."/>
        </authorList>
    </citation>
    <scope>NUCLEOTIDE SEQUENCE [LARGE SCALE GENOMIC DNA]</scope>
    <source>
        <strain evidence="1 2">Pla52n</strain>
    </source>
</reference>
<keyword evidence="2" id="KW-1185">Reference proteome</keyword>
<evidence type="ECO:0000313" key="1">
    <source>
        <dbReference type="EMBL" id="TWU02669.1"/>
    </source>
</evidence>
<proteinExistence type="predicted"/>
<dbReference type="SUPFAM" id="SSF49464">
    <property type="entry name" value="Carboxypeptidase regulatory domain-like"/>
    <property type="match status" value="2"/>
</dbReference>
<dbReference type="RefSeq" id="WP_146520953.1">
    <property type="nucleotide sequence ID" value="NZ_CP151726.1"/>
</dbReference>
<dbReference type="InterPro" id="IPR008969">
    <property type="entry name" value="CarboxyPept-like_regulatory"/>
</dbReference>
<dbReference type="OrthoDB" id="256352at2"/>
<comment type="caution">
    <text evidence="1">The sequence shown here is derived from an EMBL/GenBank/DDBJ whole genome shotgun (WGS) entry which is preliminary data.</text>
</comment>
<protein>
    <recommendedName>
        <fullName evidence="3">Nickel uptake substrate-specific transmembrane region</fullName>
    </recommendedName>
</protein>
<dbReference type="Proteomes" id="UP000320176">
    <property type="component" value="Unassembled WGS sequence"/>
</dbReference>
<accession>A0A5C6ATY8</accession>